<dbReference type="PANTHER" id="PTHR34778:SF6">
    <property type="entry name" value="SHUGOSHIN C-TERMINAL DOMAIN-CONTAINING PROTEIN"/>
    <property type="match status" value="1"/>
</dbReference>
<comment type="caution">
    <text evidence="3">The sequence shown here is derived from an EMBL/GenBank/DDBJ whole genome shotgun (WGS) entry which is preliminary data.</text>
</comment>
<feature type="coiled-coil region" evidence="1">
    <location>
        <begin position="24"/>
        <end position="122"/>
    </location>
</feature>
<feature type="region of interest" description="Disordered" evidence="2">
    <location>
        <begin position="554"/>
        <end position="575"/>
    </location>
</feature>
<name>A0ABD3A414_9GENT</name>
<dbReference type="AlphaFoldDB" id="A0ABD3A414"/>
<dbReference type="EMBL" id="JBJUIK010000005">
    <property type="protein sequence ID" value="KAL3526471.1"/>
    <property type="molecule type" value="Genomic_DNA"/>
</dbReference>
<keyword evidence="1" id="KW-0175">Coiled coil</keyword>
<keyword evidence="4" id="KW-1185">Reference proteome</keyword>
<gene>
    <name evidence="3" type="ORF">ACH5RR_011127</name>
</gene>
<proteinExistence type="predicted"/>
<evidence type="ECO:0000256" key="1">
    <source>
        <dbReference type="SAM" id="Coils"/>
    </source>
</evidence>
<organism evidence="3 4">
    <name type="scientific">Cinchona calisaya</name>
    <dbReference type="NCBI Taxonomy" id="153742"/>
    <lineage>
        <taxon>Eukaryota</taxon>
        <taxon>Viridiplantae</taxon>
        <taxon>Streptophyta</taxon>
        <taxon>Embryophyta</taxon>
        <taxon>Tracheophyta</taxon>
        <taxon>Spermatophyta</taxon>
        <taxon>Magnoliopsida</taxon>
        <taxon>eudicotyledons</taxon>
        <taxon>Gunneridae</taxon>
        <taxon>Pentapetalae</taxon>
        <taxon>asterids</taxon>
        <taxon>lamiids</taxon>
        <taxon>Gentianales</taxon>
        <taxon>Rubiaceae</taxon>
        <taxon>Cinchonoideae</taxon>
        <taxon>Cinchoneae</taxon>
        <taxon>Cinchona</taxon>
    </lineage>
</organism>
<dbReference type="PANTHER" id="PTHR34778">
    <property type="entry name" value="OS02G0580700 PROTEIN"/>
    <property type="match status" value="1"/>
</dbReference>
<reference evidence="3 4" key="1">
    <citation type="submission" date="2024-11" db="EMBL/GenBank/DDBJ databases">
        <title>A near-complete genome assembly of Cinchona calisaya.</title>
        <authorList>
            <person name="Lian D.C."/>
            <person name="Zhao X.W."/>
            <person name="Wei L."/>
        </authorList>
    </citation>
    <scope>NUCLEOTIDE SEQUENCE [LARGE SCALE GENOMIC DNA]</scope>
    <source>
        <tissue evidence="3">Nenye</tissue>
    </source>
</reference>
<evidence type="ECO:0000313" key="3">
    <source>
        <dbReference type="EMBL" id="KAL3526471.1"/>
    </source>
</evidence>
<feature type="region of interest" description="Disordered" evidence="2">
    <location>
        <begin position="497"/>
        <end position="525"/>
    </location>
</feature>
<sequence>MMSQTISNAVEENERMGALKKAYAEMLLNTAKEAAARVMAAERKAKKFEHDLLSTKDEAIRMLIRFKQMIQAKDEEAEVASLNQQSRIQELELQLDEAEGLILDLRAKLDEVQEELDDTRSKIVQSSRPNEMVDTPSSLQPFFSELESKSGTSEVLTSSWNPSGNDHPCQSPVKETAISNSEFDNGLVDNPVVAYIVLEKKDSVLFRDGCTQRICAIDKGLVGEKMPLVDDPHPLVKSISIIQKNGGNCITPSGADKLDVIENFVKEAPFPRDNATKDQPVKVQKLHRRKTQYGKSKYTRRRFLYGQCVKKPQQKSSTIARCKSYTLSSKDVDKSGNTKYGKTKYIRGRYLSGQCVEPQQTSSTTALCKSYTPSGKDVDKSGNTVNNEAEHGYELEEEEQLEKHQTIAVVRRSVRKRRVKHWDDFAMSCRPKVKDDDECEEDNDKVASGIVSKCMKDRRASSFDGVGKENIKLIHGGMWVKQNGLTPEIDLENVMSVPSDERDTKMSELTNRDPSQPDSNKPLKYTFSRKRKKGSLINHDENCTFGESATKRRFGQQKDIGLPKNSNAVDEPSSDGRGLVQVACQLISLSGKRWW</sequence>
<dbReference type="Proteomes" id="UP001630127">
    <property type="component" value="Unassembled WGS sequence"/>
</dbReference>
<protein>
    <submittedName>
        <fullName evidence="3">Uncharacterized protein</fullName>
    </submittedName>
</protein>
<feature type="compositionally biased region" description="Polar residues" evidence="2">
    <location>
        <begin position="507"/>
        <end position="519"/>
    </location>
</feature>
<evidence type="ECO:0000256" key="2">
    <source>
        <dbReference type="SAM" id="MobiDB-lite"/>
    </source>
</evidence>
<accession>A0ABD3A414</accession>
<evidence type="ECO:0000313" key="4">
    <source>
        <dbReference type="Proteomes" id="UP001630127"/>
    </source>
</evidence>